<comment type="caution">
    <text evidence="1">The sequence shown here is derived from an EMBL/GenBank/DDBJ whole genome shotgun (WGS) entry which is preliminary data.</text>
</comment>
<protein>
    <submittedName>
        <fullName evidence="1">Uncharacterized protein</fullName>
    </submittedName>
</protein>
<gene>
    <name evidence="1" type="ORF">CO083_01485</name>
</gene>
<proteinExistence type="predicted"/>
<name>A0A2M8DDN4_9BACT</name>
<sequence length="61" mass="6831">RSYEVKNTILSEDNYLINGMSDDGQYILIPKEGIDQWKNLKVGIGDYINDITPAPTATSKL</sequence>
<evidence type="ECO:0000313" key="1">
    <source>
        <dbReference type="EMBL" id="PJB88957.1"/>
    </source>
</evidence>
<dbReference type="Proteomes" id="UP000229706">
    <property type="component" value="Unassembled WGS sequence"/>
</dbReference>
<accession>A0A2M8DDN4</accession>
<dbReference type="AlphaFoldDB" id="A0A2M8DDN4"/>
<organism evidence="1 2">
    <name type="scientific">Candidatus Roizmanbacteria bacterium CG_4_9_14_0_8_um_filter_34_12</name>
    <dbReference type="NCBI Taxonomy" id="1974840"/>
    <lineage>
        <taxon>Bacteria</taxon>
        <taxon>Candidatus Roizmaniibacteriota</taxon>
    </lineage>
</organism>
<evidence type="ECO:0000313" key="2">
    <source>
        <dbReference type="Proteomes" id="UP000229706"/>
    </source>
</evidence>
<reference evidence="2" key="1">
    <citation type="submission" date="2017-09" db="EMBL/GenBank/DDBJ databases">
        <title>Depth-based differentiation of microbial function through sediment-hosted aquifers and enrichment of novel symbionts in the deep terrestrial subsurface.</title>
        <authorList>
            <person name="Probst A.J."/>
            <person name="Ladd B."/>
            <person name="Jarett J.K."/>
            <person name="Geller-Mcgrath D.E."/>
            <person name="Sieber C.M.K."/>
            <person name="Emerson J.B."/>
            <person name="Anantharaman K."/>
            <person name="Thomas B.C."/>
            <person name="Malmstrom R."/>
            <person name="Stieglmeier M."/>
            <person name="Klingl A."/>
            <person name="Woyke T."/>
            <person name="Ryan C.M."/>
            <person name="Banfield J.F."/>
        </authorList>
    </citation>
    <scope>NUCLEOTIDE SEQUENCE [LARGE SCALE GENOMIC DNA]</scope>
</reference>
<feature type="non-terminal residue" evidence="1">
    <location>
        <position position="1"/>
    </location>
</feature>
<dbReference type="EMBL" id="PFTH01000061">
    <property type="protein sequence ID" value="PJB88957.1"/>
    <property type="molecule type" value="Genomic_DNA"/>
</dbReference>